<feature type="DNA-binding region" description="Homeobox" evidence="5">
    <location>
        <begin position="3"/>
        <end position="60"/>
    </location>
</feature>
<keyword evidence="10" id="KW-1185">Reference proteome</keyword>
<proteinExistence type="predicted"/>
<name>A0AAV7IQT6_COTGL</name>
<evidence type="ECO:0000313" key="10">
    <source>
        <dbReference type="Proteomes" id="UP000826195"/>
    </source>
</evidence>
<feature type="region of interest" description="Disordered" evidence="7">
    <location>
        <begin position="212"/>
        <end position="262"/>
    </location>
</feature>
<keyword evidence="4 5" id="KW-0539">Nucleus</keyword>
<evidence type="ECO:0000313" key="9">
    <source>
        <dbReference type="EMBL" id="KAH0555020.1"/>
    </source>
</evidence>
<dbReference type="GO" id="GO:0030154">
    <property type="term" value="P:cell differentiation"/>
    <property type="evidence" value="ECO:0007669"/>
    <property type="project" value="TreeGrafter"/>
</dbReference>
<gene>
    <name evidence="9" type="ORF">KQX54_014749</name>
</gene>
<organism evidence="9 10">
    <name type="scientific">Cotesia glomerata</name>
    <name type="common">Lepidopteran parasitic wasp</name>
    <name type="synonym">Apanteles glomeratus</name>
    <dbReference type="NCBI Taxonomy" id="32391"/>
    <lineage>
        <taxon>Eukaryota</taxon>
        <taxon>Metazoa</taxon>
        <taxon>Ecdysozoa</taxon>
        <taxon>Arthropoda</taxon>
        <taxon>Hexapoda</taxon>
        <taxon>Insecta</taxon>
        <taxon>Pterygota</taxon>
        <taxon>Neoptera</taxon>
        <taxon>Endopterygota</taxon>
        <taxon>Hymenoptera</taxon>
        <taxon>Apocrita</taxon>
        <taxon>Ichneumonoidea</taxon>
        <taxon>Braconidae</taxon>
        <taxon>Microgastrinae</taxon>
        <taxon>Cotesia</taxon>
    </lineage>
</organism>
<evidence type="ECO:0000259" key="8">
    <source>
        <dbReference type="PROSITE" id="PS50071"/>
    </source>
</evidence>
<accession>A0AAV7IQT6</accession>
<evidence type="ECO:0000256" key="6">
    <source>
        <dbReference type="RuleBase" id="RU000682"/>
    </source>
</evidence>
<dbReference type="PROSITE" id="PS00027">
    <property type="entry name" value="HOMEOBOX_1"/>
    <property type="match status" value="1"/>
</dbReference>
<dbReference type="InterPro" id="IPR051000">
    <property type="entry name" value="Homeobox_DNA-bind_prot"/>
</dbReference>
<dbReference type="GO" id="GO:0000981">
    <property type="term" value="F:DNA-binding transcription factor activity, RNA polymerase II-specific"/>
    <property type="evidence" value="ECO:0007669"/>
    <property type="project" value="InterPro"/>
</dbReference>
<dbReference type="InterPro" id="IPR009057">
    <property type="entry name" value="Homeodomain-like_sf"/>
</dbReference>
<feature type="compositionally biased region" description="Basic residues" evidence="7">
    <location>
        <begin position="214"/>
        <end position="224"/>
    </location>
</feature>
<keyword evidence="3 5" id="KW-0371">Homeobox</keyword>
<dbReference type="GO" id="GO:0000978">
    <property type="term" value="F:RNA polymerase II cis-regulatory region sequence-specific DNA binding"/>
    <property type="evidence" value="ECO:0007669"/>
    <property type="project" value="TreeGrafter"/>
</dbReference>
<dbReference type="Pfam" id="PF00046">
    <property type="entry name" value="Homeodomain"/>
    <property type="match status" value="2"/>
</dbReference>
<dbReference type="InterPro" id="IPR017970">
    <property type="entry name" value="Homeobox_CS"/>
</dbReference>
<dbReference type="Proteomes" id="UP000826195">
    <property type="component" value="Unassembled WGS sequence"/>
</dbReference>
<dbReference type="GO" id="GO:0005634">
    <property type="term" value="C:nucleus"/>
    <property type="evidence" value="ECO:0007669"/>
    <property type="project" value="UniProtKB-SubCell"/>
</dbReference>
<feature type="compositionally biased region" description="Basic and acidic residues" evidence="7">
    <location>
        <begin position="234"/>
        <end position="258"/>
    </location>
</feature>
<dbReference type="PANTHER" id="PTHR24324:SF5">
    <property type="entry name" value="HEMATOPOIETICALLY-EXPRESSED HOMEOBOX PROTEIN HHEX"/>
    <property type="match status" value="1"/>
</dbReference>
<evidence type="ECO:0000256" key="7">
    <source>
        <dbReference type="SAM" id="MobiDB-lite"/>
    </source>
</evidence>
<evidence type="ECO:0000256" key="1">
    <source>
        <dbReference type="ARBA" id="ARBA00004123"/>
    </source>
</evidence>
<evidence type="ECO:0000256" key="4">
    <source>
        <dbReference type="ARBA" id="ARBA00023242"/>
    </source>
</evidence>
<comment type="subcellular location">
    <subcellularLocation>
        <location evidence="1 5 6">Nucleus</location>
    </subcellularLocation>
</comment>
<dbReference type="InterPro" id="IPR001356">
    <property type="entry name" value="HD"/>
</dbReference>
<dbReference type="Gene3D" id="1.10.10.60">
    <property type="entry name" value="Homeodomain-like"/>
    <property type="match status" value="2"/>
</dbReference>
<dbReference type="PANTHER" id="PTHR24324">
    <property type="entry name" value="HOMEOBOX PROTEIN HHEX"/>
    <property type="match status" value="1"/>
</dbReference>
<protein>
    <recommendedName>
        <fullName evidence="8">Homeobox domain-containing protein</fullName>
    </recommendedName>
</protein>
<evidence type="ECO:0000256" key="2">
    <source>
        <dbReference type="ARBA" id="ARBA00023125"/>
    </source>
</evidence>
<dbReference type="CDD" id="cd00086">
    <property type="entry name" value="homeodomain"/>
    <property type="match status" value="2"/>
</dbReference>
<dbReference type="PROSITE" id="PS50071">
    <property type="entry name" value="HOMEOBOX_2"/>
    <property type="match status" value="2"/>
</dbReference>
<feature type="DNA-binding region" description="Homeobox" evidence="5">
    <location>
        <begin position="181"/>
        <end position="223"/>
    </location>
</feature>
<evidence type="ECO:0000256" key="3">
    <source>
        <dbReference type="ARBA" id="ARBA00023155"/>
    </source>
</evidence>
<dbReference type="SUPFAM" id="SSF46689">
    <property type="entry name" value="Homeodomain-like"/>
    <property type="match status" value="2"/>
</dbReference>
<dbReference type="SMART" id="SM00389">
    <property type="entry name" value="HOX"/>
    <property type="match status" value="2"/>
</dbReference>
<dbReference type="AlphaFoldDB" id="A0AAV7IQT6"/>
<comment type="caution">
    <text evidence="9">The sequence shown here is derived from an EMBL/GenBank/DDBJ whole genome shotgun (WGS) entry which is preliminary data.</text>
</comment>
<feature type="domain" description="Homeobox" evidence="8">
    <location>
        <begin position="1"/>
        <end position="59"/>
    </location>
</feature>
<keyword evidence="2 5" id="KW-0238">DNA-binding</keyword>
<sequence>MEHQRLKLTEDQLLNLEGTFRMNQYPSAFIREQIAKSLGITEMQVTNWFGNRRFKERRKYSRQNINQNQNCQVKEQKEHWHQNVNQDQYRHVKERKEDWYQYFNQDQYRQVEERIEDWYQNVNQDHNRQVKESKEDSYQNVNPNLERRCYSQAELNDIIDRLLCTTDNSENCSSYQNFLKETFQINPFMSALARKKIGESVGLTEKQVGDWFNNRRRNERKKNSRQNINQDQNRQVEEKKENVNQDQNRQVEERKEDSYQNVNPNLEESVYHQAEPSDIINRFTTDNSVNRSSYQNYWSYFYVSFYLNMMLYYRTHANQENCNFYLNEFYRNKLIMPQL</sequence>
<reference evidence="9 10" key="1">
    <citation type="journal article" date="2021" name="J. Hered.">
        <title>A chromosome-level genome assembly of the parasitoid wasp, Cotesia glomerata (Hymenoptera: Braconidae).</title>
        <authorList>
            <person name="Pinto B.J."/>
            <person name="Weis J.J."/>
            <person name="Gamble T."/>
            <person name="Ode P.J."/>
            <person name="Paul R."/>
            <person name="Zaspel J.M."/>
        </authorList>
    </citation>
    <scope>NUCLEOTIDE SEQUENCE [LARGE SCALE GENOMIC DNA]</scope>
    <source>
        <strain evidence="9">CgM1</strain>
    </source>
</reference>
<feature type="domain" description="Homeobox" evidence="8">
    <location>
        <begin position="179"/>
        <end position="222"/>
    </location>
</feature>
<dbReference type="EMBL" id="JAHXZJ010001119">
    <property type="protein sequence ID" value="KAH0555020.1"/>
    <property type="molecule type" value="Genomic_DNA"/>
</dbReference>
<evidence type="ECO:0000256" key="5">
    <source>
        <dbReference type="PROSITE-ProRule" id="PRU00108"/>
    </source>
</evidence>